<reference evidence="2" key="1">
    <citation type="submission" date="2006-10" db="EMBL/GenBank/DDBJ databases">
        <title>Complete sequence of Solibacter usitatus Ellin6076.</title>
        <authorList>
            <consortium name="US DOE Joint Genome Institute"/>
            <person name="Copeland A."/>
            <person name="Lucas S."/>
            <person name="Lapidus A."/>
            <person name="Barry K."/>
            <person name="Detter J.C."/>
            <person name="Glavina del Rio T."/>
            <person name="Hammon N."/>
            <person name="Israni S."/>
            <person name="Dalin E."/>
            <person name="Tice H."/>
            <person name="Pitluck S."/>
            <person name="Thompson L.S."/>
            <person name="Brettin T."/>
            <person name="Bruce D."/>
            <person name="Han C."/>
            <person name="Tapia R."/>
            <person name="Gilna P."/>
            <person name="Schmutz J."/>
            <person name="Larimer F."/>
            <person name="Land M."/>
            <person name="Hauser L."/>
            <person name="Kyrpides N."/>
            <person name="Mikhailova N."/>
            <person name="Janssen P.H."/>
            <person name="Kuske C.R."/>
            <person name="Richardson P."/>
        </authorList>
    </citation>
    <scope>NUCLEOTIDE SEQUENCE</scope>
    <source>
        <strain evidence="2">Ellin6076</strain>
    </source>
</reference>
<dbReference type="HOGENOM" id="CLU_2002406_0_0_0"/>
<dbReference type="InParanoid" id="Q01RK2"/>
<name>Q01RK2_SOLUE</name>
<accession>Q01RK2</accession>
<dbReference type="Pfam" id="PF03544">
    <property type="entry name" value="TonB_C"/>
    <property type="match status" value="1"/>
</dbReference>
<evidence type="ECO:0000313" key="2">
    <source>
        <dbReference type="EMBL" id="ABJ87718.1"/>
    </source>
</evidence>
<dbReference type="SUPFAM" id="SSF74653">
    <property type="entry name" value="TolA/TonB C-terminal domain"/>
    <property type="match status" value="1"/>
</dbReference>
<feature type="domain" description="TonB C-terminal" evidence="1">
    <location>
        <begin position="17"/>
        <end position="84"/>
    </location>
</feature>
<proteinExistence type="predicted"/>
<protein>
    <recommendedName>
        <fullName evidence="1">TonB C-terminal domain-containing protein</fullName>
    </recommendedName>
</protein>
<dbReference type="KEGG" id="sus:Acid_6801"/>
<dbReference type="eggNOG" id="COG0810">
    <property type="taxonomic scope" value="Bacteria"/>
</dbReference>
<dbReference type="InterPro" id="IPR037682">
    <property type="entry name" value="TonB_C"/>
</dbReference>
<gene>
    <name evidence="2" type="ordered locus">Acid_6801</name>
</gene>
<dbReference type="AlphaFoldDB" id="Q01RK2"/>
<dbReference type="EMBL" id="CP000473">
    <property type="protein sequence ID" value="ABJ87718.1"/>
    <property type="molecule type" value="Genomic_DNA"/>
</dbReference>
<organism evidence="2">
    <name type="scientific">Solibacter usitatus (strain Ellin6076)</name>
    <dbReference type="NCBI Taxonomy" id="234267"/>
    <lineage>
        <taxon>Bacteria</taxon>
        <taxon>Pseudomonadati</taxon>
        <taxon>Acidobacteriota</taxon>
        <taxon>Terriglobia</taxon>
        <taxon>Bryobacterales</taxon>
        <taxon>Solibacteraceae</taxon>
        <taxon>Candidatus Solibacter</taxon>
    </lineage>
</organism>
<dbReference type="GO" id="GO:0055085">
    <property type="term" value="P:transmembrane transport"/>
    <property type="evidence" value="ECO:0007669"/>
    <property type="project" value="InterPro"/>
</dbReference>
<sequence length="124" mass="13682">MPSAFGEDLPTLITFVAPVYPQSAKDQRISGKTEHASRSIATGFVTEATTIIAHRVFEDYVLEALKQWRFKPSGHEYTLEVTCIFELTEGKCEGLRPITPGTHVSAELPTIIHISSDMACIIDC</sequence>
<evidence type="ECO:0000259" key="1">
    <source>
        <dbReference type="Pfam" id="PF03544"/>
    </source>
</evidence>
<dbReference type="Gene3D" id="3.30.2420.10">
    <property type="entry name" value="TonB"/>
    <property type="match status" value="1"/>
</dbReference>